<keyword evidence="3" id="KW-0808">Transferase</keyword>
<dbReference type="GO" id="GO:0004703">
    <property type="term" value="F:G protein-coupled receptor kinase activity"/>
    <property type="evidence" value="ECO:0007669"/>
    <property type="project" value="TreeGrafter"/>
</dbReference>
<evidence type="ECO:0000256" key="3">
    <source>
        <dbReference type="ARBA" id="ARBA00022679"/>
    </source>
</evidence>
<dbReference type="Proteomes" id="UP000242146">
    <property type="component" value="Unassembled WGS sequence"/>
</dbReference>
<dbReference type="Pfam" id="PF00069">
    <property type="entry name" value="Pkinase"/>
    <property type="match status" value="1"/>
</dbReference>
<dbReference type="PROSITE" id="PS51285">
    <property type="entry name" value="AGC_KINASE_CTER"/>
    <property type="match status" value="1"/>
</dbReference>
<evidence type="ECO:0000256" key="7">
    <source>
        <dbReference type="PROSITE-ProRule" id="PRU10141"/>
    </source>
</evidence>
<name>A0A1X2G6M8_9FUNG</name>
<dbReference type="InterPro" id="IPR011009">
    <property type="entry name" value="Kinase-like_dom_sf"/>
</dbReference>
<keyword evidence="13" id="KW-1185">Reference proteome</keyword>
<feature type="compositionally biased region" description="Pro residues" evidence="9">
    <location>
        <begin position="358"/>
        <end position="369"/>
    </location>
</feature>
<feature type="domain" description="AGC-kinase C-terminal" evidence="11">
    <location>
        <begin position="280"/>
        <end position="364"/>
    </location>
</feature>
<evidence type="ECO:0000313" key="12">
    <source>
        <dbReference type="EMBL" id="ORX46486.1"/>
    </source>
</evidence>
<evidence type="ECO:0000256" key="5">
    <source>
        <dbReference type="ARBA" id="ARBA00022777"/>
    </source>
</evidence>
<evidence type="ECO:0000313" key="13">
    <source>
        <dbReference type="Proteomes" id="UP000242146"/>
    </source>
</evidence>
<dbReference type="PROSITE" id="PS00108">
    <property type="entry name" value="PROTEIN_KINASE_ST"/>
    <property type="match status" value="1"/>
</dbReference>
<dbReference type="GO" id="GO:0001664">
    <property type="term" value="F:G protein-coupled receptor binding"/>
    <property type="evidence" value="ECO:0007669"/>
    <property type="project" value="TreeGrafter"/>
</dbReference>
<gene>
    <name evidence="12" type="ORF">DM01DRAFT_1396893</name>
</gene>
<feature type="region of interest" description="Disordered" evidence="9">
    <location>
        <begin position="354"/>
        <end position="380"/>
    </location>
</feature>
<dbReference type="SMART" id="SM00220">
    <property type="entry name" value="S_TKc"/>
    <property type="match status" value="1"/>
</dbReference>
<protein>
    <submittedName>
        <fullName evidence="12">Kinase-like protein</fullName>
    </submittedName>
</protein>
<keyword evidence="6 7" id="KW-0067">ATP-binding</keyword>
<dbReference type="GO" id="GO:0005524">
    <property type="term" value="F:ATP binding"/>
    <property type="evidence" value="ECO:0007669"/>
    <property type="project" value="UniProtKB-UniRule"/>
</dbReference>
<evidence type="ECO:0000256" key="4">
    <source>
        <dbReference type="ARBA" id="ARBA00022741"/>
    </source>
</evidence>
<sequence>MGAVCCTPETVDFGNEVELDHFYLLRVIGKGAFGKVRIVQHRLTQREYALKYINKTRCVEFKTAHNIIAERRLLEKINHPLVVNMRYAFHDEENLFMALDLMLGGDLRYLLDRLTSLSEMVVRFYIADLLCALEYLHRKGIAHRDIKPDNILLDESGHAHLTDFNIATTFNEKHPIRWSRAGSLVYMAPEIIQKEGYTTSVDLWSLGVTGYELLFGKRPFSGYSNQELEEAIVHSPVDFPDLISADGKDVIQGLLHRSPKLRYGCGAGGIKKLKQHPWFHGIDWQALVDKTAVPPYKPSTNESNFDAVHELEELLLEEVPLRSRKRVPRMTTAPDTEEERHRRFMDEKFLPYDFTKPNPSPTISLPPPSTKRDSSDFNSINDTASDTLLLVEPSDLHSSSSTGTLSLSGTSLLRRVGNSAMEQYDQLVYKAQGYAPTPNTDS</sequence>
<evidence type="ECO:0000256" key="9">
    <source>
        <dbReference type="SAM" id="MobiDB-lite"/>
    </source>
</evidence>
<comment type="caution">
    <text evidence="12">The sequence shown here is derived from an EMBL/GenBank/DDBJ whole genome shotgun (WGS) entry which is preliminary data.</text>
</comment>
<keyword evidence="2" id="KW-0597">Phosphoprotein</keyword>
<evidence type="ECO:0000256" key="2">
    <source>
        <dbReference type="ARBA" id="ARBA00022553"/>
    </source>
</evidence>
<evidence type="ECO:0000256" key="6">
    <source>
        <dbReference type="ARBA" id="ARBA00022840"/>
    </source>
</evidence>
<comment type="similarity">
    <text evidence="8">Belongs to the protein kinase superfamily.</text>
</comment>
<dbReference type="STRING" id="101127.A0A1X2G6M8"/>
<keyword evidence="5 12" id="KW-0418">Kinase</keyword>
<evidence type="ECO:0000259" key="11">
    <source>
        <dbReference type="PROSITE" id="PS51285"/>
    </source>
</evidence>
<keyword evidence="1 8" id="KW-0723">Serine/threonine-protein kinase</keyword>
<keyword evidence="4 7" id="KW-0547">Nucleotide-binding</keyword>
<dbReference type="SUPFAM" id="SSF56112">
    <property type="entry name" value="Protein kinase-like (PK-like)"/>
    <property type="match status" value="1"/>
</dbReference>
<organism evidence="12 13">
    <name type="scientific">Hesseltinella vesiculosa</name>
    <dbReference type="NCBI Taxonomy" id="101127"/>
    <lineage>
        <taxon>Eukaryota</taxon>
        <taxon>Fungi</taxon>
        <taxon>Fungi incertae sedis</taxon>
        <taxon>Mucoromycota</taxon>
        <taxon>Mucoromycotina</taxon>
        <taxon>Mucoromycetes</taxon>
        <taxon>Mucorales</taxon>
        <taxon>Cunninghamellaceae</taxon>
        <taxon>Hesseltinella</taxon>
    </lineage>
</organism>
<dbReference type="PANTHER" id="PTHR24355:SF30">
    <property type="entry name" value="SERINE_THREONINE-PROTEIN KINASE 32B ISOFORM X1"/>
    <property type="match status" value="1"/>
</dbReference>
<evidence type="ECO:0000256" key="8">
    <source>
        <dbReference type="RuleBase" id="RU000304"/>
    </source>
</evidence>
<dbReference type="InterPro" id="IPR017441">
    <property type="entry name" value="Protein_kinase_ATP_BS"/>
</dbReference>
<reference evidence="12 13" key="1">
    <citation type="submission" date="2016-07" db="EMBL/GenBank/DDBJ databases">
        <title>Pervasive Adenine N6-methylation of Active Genes in Fungi.</title>
        <authorList>
            <consortium name="DOE Joint Genome Institute"/>
            <person name="Mondo S.J."/>
            <person name="Dannebaum R.O."/>
            <person name="Kuo R.C."/>
            <person name="Labutti K."/>
            <person name="Haridas S."/>
            <person name="Kuo A."/>
            <person name="Salamov A."/>
            <person name="Ahrendt S.R."/>
            <person name="Lipzen A."/>
            <person name="Sullivan W."/>
            <person name="Andreopoulos W.B."/>
            <person name="Clum A."/>
            <person name="Lindquist E."/>
            <person name="Daum C."/>
            <person name="Ramamoorthy G.K."/>
            <person name="Gryganskyi A."/>
            <person name="Culley D."/>
            <person name="Magnuson J.K."/>
            <person name="James T.Y."/>
            <person name="O'Malley M.A."/>
            <person name="Stajich J.E."/>
            <person name="Spatafora J.W."/>
            <person name="Visel A."/>
            <person name="Grigoriev I.V."/>
        </authorList>
    </citation>
    <scope>NUCLEOTIDE SEQUENCE [LARGE SCALE GENOMIC DNA]</scope>
    <source>
        <strain evidence="12 13">NRRL 3301</strain>
    </source>
</reference>
<dbReference type="OrthoDB" id="354826at2759"/>
<evidence type="ECO:0000256" key="1">
    <source>
        <dbReference type="ARBA" id="ARBA00022527"/>
    </source>
</evidence>
<dbReference type="PANTHER" id="PTHR24355">
    <property type="entry name" value="G PROTEIN-COUPLED RECEPTOR KINASE/RIBOSOMAL PROTEIN S6 KINASE"/>
    <property type="match status" value="1"/>
</dbReference>
<dbReference type="PROSITE" id="PS50011">
    <property type="entry name" value="PROTEIN_KINASE_DOM"/>
    <property type="match status" value="1"/>
</dbReference>
<evidence type="ECO:0000259" key="10">
    <source>
        <dbReference type="PROSITE" id="PS50011"/>
    </source>
</evidence>
<feature type="domain" description="Protein kinase" evidence="10">
    <location>
        <begin position="22"/>
        <end position="279"/>
    </location>
</feature>
<dbReference type="InterPro" id="IPR000961">
    <property type="entry name" value="AGC-kinase_C"/>
</dbReference>
<dbReference type="PROSITE" id="PS00107">
    <property type="entry name" value="PROTEIN_KINASE_ATP"/>
    <property type="match status" value="1"/>
</dbReference>
<dbReference type="FunFam" id="3.30.200.20:FF:000354">
    <property type="entry name" value="AGC/YANK protein kinase"/>
    <property type="match status" value="1"/>
</dbReference>
<dbReference type="GO" id="GO:0007186">
    <property type="term" value="P:G protein-coupled receptor signaling pathway"/>
    <property type="evidence" value="ECO:0007669"/>
    <property type="project" value="TreeGrafter"/>
</dbReference>
<dbReference type="Gene3D" id="3.30.200.20">
    <property type="entry name" value="Phosphorylase Kinase, domain 1"/>
    <property type="match status" value="1"/>
</dbReference>
<proteinExistence type="inferred from homology"/>
<dbReference type="InterPro" id="IPR000719">
    <property type="entry name" value="Prot_kinase_dom"/>
</dbReference>
<dbReference type="Gene3D" id="1.10.510.10">
    <property type="entry name" value="Transferase(Phosphotransferase) domain 1"/>
    <property type="match status" value="1"/>
</dbReference>
<dbReference type="FunFam" id="1.10.510.10:FF:000048">
    <property type="entry name" value="Protein kinase C"/>
    <property type="match status" value="1"/>
</dbReference>
<accession>A0A1X2G6M8</accession>
<dbReference type="EMBL" id="MCGT01000037">
    <property type="protein sequence ID" value="ORX46486.1"/>
    <property type="molecule type" value="Genomic_DNA"/>
</dbReference>
<dbReference type="AlphaFoldDB" id="A0A1X2G6M8"/>
<dbReference type="InterPro" id="IPR008271">
    <property type="entry name" value="Ser/Thr_kinase_AS"/>
</dbReference>
<dbReference type="GO" id="GO:0009966">
    <property type="term" value="P:regulation of signal transduction"/>
    <property type="evidence" value="ECO:0007669"/>
    <property type="project" value="TreeGrafter"/>
</dbReference>
<feature type="binding site" evidence="7">
    <location>
        <position position="51"/>
    </location>
    <ligand>
        <name>ATP</name>
        <dbReference type="ChEBI" id="CHEBI:30616"/>
    </ligand>
</feature>